<organism evidence="3 4">
    <name type="scientific">Olleya marilimosa</name>
    <dbReference type="NCBI Taxonomy" id="272164"/>
    <lineage>
        <taxon>Bacteria</taxon>
        <taxon>Pseudomonadati</taxon>
        <taxon>Bacteroidota</taxon>
        <taxon>Flavobacteriia</taxon>
        <taxon>Flavobacteriales</taxon>
        <taxon>Flavobacteriaceae</taxon>
    </lineage>
</organism>
<sequence>MKIIYIHQYFRKPTESGGTRSYWIAKELIKKNHDVLVISTKNNMDSSKKHEVVDGIKILYLNVPYSNNLSIIARAKSFLSFMFKSSYYLLKEKNVDAVFATSTPLTVGFPALIGKWFKKIPYTFEVRDLWPEVPIQMGALKNKLLIKLAVGFEKTIYKNANHIIALSPGMEKGVLKFIKDHTKVSMIPNMSKIDEFFPRPVSDQQKTNLGLNPQKFNCIHFGAMGRANGLEHLFEAAKYAKDNNITTIDFVFLGEGAMFETFKKYVNDNALENVKFLGTKGLIEVSEIVNACDVSLVSFANIEILKTNSPNKLFDSLSAGKPIIVNSAGWTKTMIEDNNCGFYADINSPQQLVEKIQILEQDKDLYNSFSINSRQLAETKYDKSILVPQVVKVIENTKKQNV</sequence>
<dbReference type="Gene3D" id="3.40.50.2000">
    <property type="entry name" value="Glycogen Phosphorylase B"/>
    <property type="match status" value="2"/>
</dbReference>
<dbReference type="Pfam" id="PF00534">
    <property type="entry name" value="Glycos_transf_1"/>
    <property type="match status" value="1"/>
</dbReference>
<dbReference type="InterPro" id="IPR028098">
    <property type="entry name" value="Glyco_trans_4-like_N"/>
</dbReference>
<dbReference type="SUPFAM" id="SSF53756">
    <property type="entry name" value="UDP-Glycosyltransferase/glycogen phosphorylase"/>
    <property type="match status" value="1"/>
</dbReference>
<protein>
    <submittedName>
        <fullName evidence="3">Glycosyltransferase family 4 protein</fullName>
    </submittedName>
</protein>
<dbReference type="Pfam" id="PF13579">
    <property type="entry name" value="Glyco_trans_4_4"/>
    <property type="match status" value="1"/>
</dbReference>
<evidence type="ECO:0000259" key="2">
    <source>
        <dbReference type="Pfam" id="PF13579"/>
    </source>
</evidence>
<dbReference type="Proteomes" id="UP000627521">
    <property type="component" value="Unassembled WGS sequence"/>
</dbReference>
<feature type="domain" description="Glycosyltransferase subfamily 4-like N-terminal" evidence="2">
    <location>
        <begin position="18"/>
        <end position="189"/>
    </location>
</feature>
<dbReference type="InterPro" id="IPR001296">
    <property type="entry name" value="Glyco_trans_1"/>
</dbReference>
<gene>
    <name evidence="3" type="ORF">IEG06_06730</name>
</gene>
<dbReference type="EMBL" id="JACXXH010000003">
    <property type="protein sequence ID" value="MBD3863140.1"/>
    <property type="molecule type" value="Genomic_DNA"/>
</dbReference>
<proteinExistence type="predicted"/>
<dbReference type="RefSeq" id="WP_191099529.1">
    <property type="nucleotide sequence ID" value="NZ_JACXXF010000003.1"/>
</dbReference>
<comment type="caution">
    <text evidence="3">The sequence shown here is derived from an EMBL/GenBank/DDBJ whole genome shotgun (WGS) entry which is preliminary data.</text>
</comment>
<feature type="domain" description="Glycosyl transferase family 1" evidence="1">
    <location>
        <begin position="204"/>
        <end position="375"/>
    </location>
</feature>
<reference evidence="3 4" key="1">
    <citation type="submission" date="2020-09" db="EMBL/GenBank/DDBJ databases">
        <title>Bacillus nautilus sp. nov., Chryseoglobus crepusculi sp. nov, and Psychrobacter noctis sp. nov., isolated from deep-sea sponges from the equatorial Atlantic.</title>
        <authorList>
            <person name="Stennett H.L."/>
            <person name="Williams S.E."/>
        </authorList>
    </citation>
    <scope>NUCLEOTIDE SEQUENCE [LARGE SCALE GENOMIC DNA]</scope>
    <source>
        <strain evidence="3 4">28M-24</strain>
    </source>
</reference>
<name>A0ABR8LTI3_9FLAO</name>
<dbReference type="PANTHER" id="PTHR12526">
    <property type="entry name" value="GLYCOSYLTRANSFERASE"/>
    <property type="match status" value="1"/>
</dbReference>
<keyword evidence="4" id="KW-1185">Reference proteome</keyword>
<dbReference type="PANTHER" id="PTHR12526:SF638">
    <property type="entry name" value="SPORE COAT PROTEIN SA"/>
    <property type="match status" value="1"/>
</dbReference>
<dbReference type="CDD" id="cd03794">
    <property type="entry name" value="GT4_WbuB-like"/>
    <property type="match status" value="1"/>
</dbReference>
<evidence type="ECO:0000313" key="3">
    <source>
        <dbReference type="EMBL" id="MBD3863140.1"/>
    </source>
</evidence>
<evidence type="ECO:0000313" key="4">
    <source>
        <dbReference type="Proteomes" id="UP000627521"/>
    </source>
</evidence>
<evidence type="ECO:0000259" key="1">
    <source>
        <dbReference type="Pfam" id="PF00534"/>
    </source>
</evidence>
<accession>A0ABR8LTI3</accession>